<evidence type="ECO:0000256" key="1">
    <source>
        <dbReference type="ARBA" id="ARBA00022801"/>
    </source>
</evidence>
<dbReference type="SFLD" id="SFLDG01140">
    <property type="entry name" value="C2.B:_Phosphomannomutase_and_P"/>
    <property type="match status" value="1"/>
</dbReference>
<dbReference type="InterPro" id="IPR006380">
    <property type="entry name" value="SPP-like_dom"/>
</dbReference>
<accession>A0ABY1PN62</accession>
<dbReference type="SFLD" id="SFLDS00003">
    <property type="entry name" value="Haloacid_Dehalogenase"/>
    <property type="match status" value="1"/>
</dbReference>
<keyword evidence="4" id="KW-1185">Reference proteome</keyword>
<proteinExistence type="predicted"/>
<dbReference type="InterPro" id="IPR023214">
    <property type="entry name" value="HAD_sf"/>
</dbReference>
<dbReference type="Proteomes" id="UP001157914">
    <property type="component" value="Unassembled WGS sequence"/>
</dbReference>
<dbReference type="NCBIfam" id="TIGR01484">
    <property type="entry name" value="HAD-SF-IIB"/>
    <property type="match status" value="1"/>
</dbReference>
<gene>
    <name evidence="3" type="ORF">SAMN06265374_4400</name>
</gene>
<evidence type="ECO:0000259" key="2">
    <source>
        <dbReference type="Pfam" id="PF05116"/>
    </source>
</evidence>
<comment type="caution">
    <text evidence="3">The sequence shown here is derived from an EMBL/GenBank/DDBJ whole genome shotgun (WGS) entry which is preliminary data.</text>
</comment>
<protein>
    <recommendedName>
        <fullName evidence="2">Sucrose phosphatase-like domain-containing protein</fullName>
    </recommendedName>
</protein>
<dbReference type="InterPro" id="IPR006379">
    <property type="entry name" value="HAD-SF_hydro_IIB"/>
</dbReference>
<reference evidence="3 4" key="1">
    <citation type="submission" date="2017-05" db="EMBL/GenBank/DDBJ databases">
        <authorList>
            <person name="Varghese N."/>
            <person name="Submissions S."/>
        </authorList>
    </citation>
    <scope>NUCLEOTIDE SEQUENCE [LARGE SCALE GENOMIC DNA]</scope>
    <source>
        <strain evidence="3 4">DSM 15949</strain>
    </source>
</reference>
<organism evidence="3 4">
    <name type="scientific">Roseibium denhamense</name>
    <dbReference type="NCBI Taxonomy" id="76305"/>
    <lineage>
        <taxon>Bacteria</taxon>
        <taxon>Pseudomonadati</taxon>
        <taxon>Pseudomonadota</taxon>
        <taxon>Alphaproteobacteria</taxon>
        <taxon>Hyphomicrobiales</taxon>
        <taxon>Stappiaceae</taxon>
        <taxon>Roseibium</taxon>
    </lineage>
</organism>
<dbReference type="InterPro" id="IPR036412">
    <property type="entry name" value="HAD-like_sf"/>
</dbReference>
<dbReference type="EMBL" id="FXTT01000008">
    <property type="protein sequence ID" value="SMP36956.1"/>
    <property type="molecule type" value="Genomic_DNA"/>
</dbReference>
<feature type="domain" description="Sucrose phosphatase-like" evidence="2">
    <location>
        <begin position="11"/>
        <end position="240"/>
    </location>
</feature>
<dbReference type="RefSeq" id="WP_155190925.1">
    <property type="nucleotide sequence ID" value="NZ_BAAAEA010000003.1"/>
</dbReference>
<dbReference type="InterPro" id="IPR051518">
    <property type="entry name" value="Sucrose_Phosphatase"/>
</dbReference>
<dbReference type="PANTHER" id="PTHR46521:SF4">
    <property type="entry name" value="SUCROSE-PHOSPHATASE 2-RELATED"/>
    <property type="match status" value="1"/>
</dbReference>
<dbReference type="SFLD" id="SFLDG01141">
    <property type="entry name" value="C2.B.1:_Sucrose_Phosphatase_Li"/>
    <property type="match status" value="1"/>
</dbReference>
<name>A0ABY1PN62_9HYPH</name>
<keyword evidence="1" id="KW-0378">Hydrolase</keyword>
<dbReference type="SUPFAM" id="SSF56784">
    <property type="entry name" value="HAD-like"/>
    <property type="match status" value="1"/>
</dbReference>
<dbReference type="Gene3D" id="3.90.1070.10">
    <property type="match status" value="1"/>
</dbReference>
<sequence length="247" mass="26373">MGEQPVTDVWLLVSDIDDTLTGDQAALEQLCAALAARSQTLKVALNSSRPAASVDQTLSEYFPAGFKPDAVITGLGTEVRIAGRSLETWTRQFEDWPDENIRDYVRRLGFQPHDDIYQTGGKASFTVQGRTAAEKVMSGLKGEGFEFKSIFSGTSDLDILAPGAGKDAAMRHLAEHLGIPLARTIAAGDSGNDLALFQAARRAIAVGNAREELVNKMPVHKTYHATAPHAGGVAEGLIAYGLLPKAP</sequence>
<dbReference type="PANTHER" id="PTHR46521">
    <property type="entry name" value="SUCROSE-PHOSPHATASE 2-RELATED"/>
    <property type="match status" value="1"/>
</dbReference>
<dbReference type="Gene3D" id="3.40.50.1000">
    <property type="entry name" value="HAD superfamily/HAD-like"/>
    <property type="match status" value="1"/>
</dbReference>
<dbReference type="Pfam" id="PF05116">
    <property type="entry name" value="S6PP"/>
    <property type="match status" value="1"/>
</dbReference>
<evidence type="ECO:0000313" key="4">
    <source>
        <dbReference type="Proteomes" id="UP001157914"/>
    </source>
</evidence>
<evidence type="ECO:0000313" key="3">
    <source>
        <dbReference type="EMBL" id="SMP36956.1"/>
    </source>
</evidence>